<evidence type="ECO:0000256" key="1">
    <source>
        <dbReference type="SAM" id="MobiDB-lite"/>
    </source>
</evidence>
<organism evidence="3 4">
    <name type="scientific">Coniophora puteana (strain RWD-64-598)</name>
    <name type="common">Brown rot fungus</name>
    <dbReference type="NCBI Taxonomy" id="741705"/>
    <lineage>
        <taxon>Eukaryota</taxon>
        <taxon>Fungi</taxon>
        <taxon>Dikarya</taxon>
        <taxon>Basidiomycota</taxon>
        <taxon>Agaricomycotina</taxon>
        <taxon>Agaricomycetes</taxon>
        <taxon>Agaricomycetidae</taxon>
        <taxon>Boletales</taxon>
        <taxon>Coniophorineae</taxon>
        <taxon>Coniophoraceae</taxon>
        <taxon>Coniophora</taxon>
    </lineage>
</organism>
<dbReference type="GO" id="GO:0006808">
    <property type="term" value="P:regulation of nitrogen utilization"/>
    <property type="evidence" value="ECO:0007669"/>
    <property type="project" value="TreeGrafter"/>
</dbReference>
<dbReference type="RefSeq" id="XP_007765530.1">
    <property type="nucleotide sequence ID" value="XM_007767340.1"/>
</dbReference>
<dbReference type="AlphaFoldDB" id="A0A5M3MZL3"/>
<feature type="compositionally biased region" description="Low complexity" evidence="1">
    <location>
        <begin position="46"/>
        <end position="58"/>
    </location>
</feature>
<sequence length="901" mass="95657">MAFPKVVVVNPTPHPTPPMTPILRSDDNPNAPAPPQSTFLLPPSPAAALSASKIAPSAERSDAISSRPSHQPHQAQGSREPAQQQKSQPHAQLHPLSTLSPAQAPESLSRLDAGRSPGLFFLKHSPDDVSPDRESSTTSKSPSDRYEASSGGSGSSAIMMQRHAASMAAKDMAVVAPDVPLHDEPETMEEDADDNDDAVSVAASNAPSRGPSRAGGRIRKAGGGKAGIVRPAMARRAHSSRFIPPSLQRRSSTHSETAVVAKQEKEKEKEKEGRTTPRAASSSNLVANDFKAPQMKRAAQSSMQLAPKLSALTMTAPNASTTTSGPSAAKPIEPSPLAVLPPVVVAPEPPTLVETPPLSQPPPVAQPAAVDDATAQVQVQAQAPNGLQGRRVVVAQTSSEDYETTTDVEESDWASDEVEVDGDADIPVVAAAPAIVRSTSRGGRSNRLAEQFRMTRAAEREKAERARAEETRLREAALEAQRQREMFQKVPKRSYSNLNRSRSGLLSQLMNPDPTIFPPSHPYRQSRSAQDMSKMRSGLQPMTAHTSAQANGRAPQTPSGSGLQAGAVPAPSRMQTSKSAAAVPTQVNATVTVKSPLSNGIVAGVPEKPAPPRNAQAQPLDKLREKEREKAAAGGYRPKGRPTEVEMEMEESDDEDAQGQDDKIQMSESIAQQKLAALASKRAPGPKTGNTSTNHRQHATDGAGAKRATPSLAQQVAQAAMPMFAMQKATASAAQPTAGTTHTTATAVPVPQPIPMGHPYNFPVYALPMTPRTTRRQMLKTELSESLRRQLLWERQVSNQNLVGARRSSHNGALGGGVAPMTAVRSEGQVQARGQGQGQGQSQAQGQVQGQNQQRQGGGQGQTGQGEGAARSAEEESREARRRAAFARNRSWANDYHYAGW</sequence>
<dbReference type="Proteomes" id="UP000053558">
    <property type="component" value="Unassembled WGS sequence"/>
</dbReference>
<dbReference type="GO" id="GO:0031930">
    <property type="term" value="P:mitochondria-nucleus signaling pathway"/>
    <property type="evidence" value="ECO:0007669"/>
    <property type="project" value="TreeGrafter"/>
</dbReference>
<name>A0A5M3MZL3_CONPW</name>
<dbReference type="InterPro" id="IPR053043">
    <property type="entry name" value="Ras-cAMP_regulatory"/>
</dbReference>
<feature type="compositionally biased region" description="Basic and acidic residues" evidence="1">
    <location>
        <begin position="262"/>
        <end position="275"/>
    </location>
</feature>
<feature type="region of interest" description="Disordered" evidence="1">
    <location>
        <begin position="351"/>
        <end position="370"/>
    </location>
</feature>
<reference evidence="4" key="1">
    <citation type="journal article" date="2012" name="Science">
        <title>The Paleozoic origin of enzymatic lignin decomposition reconstructed from 31 fungal genomes.</title>
        <authorList>
            <person name="Floudas D."/>
            <person name="Binder M."/>
            <person name="Riley R."/>
            <person name="Barry K."/>
            <person name="Blanchette R.A."/>
            <person name="Henrissat B."/>
            <person name="Martinez A.T."/>
            <person name="Otillar R."/>
            <person name="Spatafora J.W."/>
            <person name="Yadav J.S."/>
            <person name="Aerts A."/>
            <person name="Benoit I."/>
            <person name="Boyd A."/>
            <person name="Carlson A."/>
            <person name="Copeland A."/>
            <person name="Coutinho P.M."/>
            <person name="de Vries R.P."/>
            <person name="Ferreira P."/>
            <person name="Findley K."/>
            <person name="Foster B."/>
            <person name="Gaskell J."/>
            <person name="Glotzer D."/>
            <person name="Gorecki P."/>
            <person name="Heitman J."/>
            <person name="Hesse C."/>
            <person name="Hori C."/>
            <person name="Igarashi K."/>
            <person name="Jurgens J.A."/>
            <person name="Kallen N."/>
            <person name="Kersten P."/>
            <person name="Kohler A."/>
            <person name="Kuees U."/>
            <person name="Kumar T.K.A."/>
            <person name="Kuo A."/>
            <person name="LaButti K."/>
            <person name="Larrondo L.F."/>
            <person name="Lindquist E."/>
            <person name="Ling A."/>
            <person name="Lombard V."/>
            <person name="Lucas S."/>
            <person name="Lundell T."/>
            <person name="Martin R."/>
            <person name="McLaughlin D.J."/>
            <person name="Morgenstern I."/>
            <person name="Morin E."/>
            <person name="Murat C."/>
            <person name="Nagy L.G."/>
            <person name="Nolan M."/>
            <person name="Ohm R.A."/>
            <person name="Patyshakuliyeva A."/>
            <person name="Rokas A."/>
            <person name="Ruiz-Duenas F.J."/>
            <person name="Sabat G."/>
            <person name="Salamov A."/>
            <person name="Samejima M."/>
            <person name="Schmutz J."/>
            <person name="Slot J.C."/>
            <person name="St John F."/>
            <person name="Stenlid J."/>
            <person name="Sun H."/>
            <person name="Sun S."/>
            <person name="Syed K."/>
            <person name="Tsang A."/>
            <person name="Wiebenga A."/>
            <person name="Young D."/>
            <person name="Pisabarro A."/>
            <person name="Eastwood D.C."/>
            <person name="Martin F."/>
            <person name="Cullen D."/>
            <person name="Grigoriev I.V."/>
            <person name="Hibbett D.S."/>
        </authorList>
    </citation>
    <scope>NUCLEOTIDE SEQUENCE [LARGE SCALE GENOMIC DNA]</scope>
    <source>
        <strain evidence="4">RWD-64-598 SS2</strain>
    </source>
</reference>
<feature type="region of interest" description="Disordered" evidence="1">
    <location>
        <begin position="1"/>
        <end position="303"/>
    </location>
</feature>
<feature type="compositionally biased region" description="Acidic residues" evidence="1">
    <location>
        <begin position="645"/>
        <end position="659"/>
    </location>
</feature>
<keyword evidence="4" id="KW-1185">Reference proteome</keyword>
<gene>
    <name evidence="3" type="ORF">CONPUDRAFT_80852</name>
</gene>
<feature type="region of interest" description="Disordered" evidence="1">
    <location>
        <begin position="439"/>
        <end position="581"/>
    </location>
</feature>
<feature type="compositionally biased region" description="Acidic residues" evidence="1">
    <location>
        <begin position="186"/>
        <end position="197"/>
    </location>
</feature>
<feature type="region of interest" description="Disordered" evidence="1">
    <location>
        <begin position="677"/>
        <end position="708"/>
    </location>
</feature>
<evidence type="ECO:0000259" key="2">
    <source>
        <dbReference type="Pfam" id="PF11702"/>
    </source>
</evidence>
<feature type="compositionally biased region" description="Low complexity" evidence="1">
    <location>
        <begin position="493"/>
        <end position="507"/>
    </location>
</feature>
<dbReference type="KEGG" id="cput:CONPUDRAFT_80852"/>
<feature type="compositionally biased region" description="Basic and acidic residues" evidence="1">
    <location>
        <begin position="456"/>
        <end position="487"/>
    </location>
</feature>
<feature type="domain" description="DUF3295" evidence="2">
    <location>
        <begin position="699"/>
        <end position="801"/>
    </location>
</feature>
<feature type="compositionally biased region" description="Low complexity" evidence="1">
    <location>
        <begin position="1"/>
        <end position="11"/>
    </location>
</feature>
<feature type="region of interest" description="Disordered" evidence="1">
    <location>
        <begin position="827"/>
        <end position="883"/>
    </location>
</feature>
<dbReference type="PANTHER" id="PTHR28014:SF1">
    <property type="entry name" value="NEGATIVE REGULATOR OF RAS-CAMP PATHWAY"/>
    <property type="match status" value="1"/>
</dbReference>
<accession>A0A5M3MZL3</accession>
<dbReference type="GO" id="GO:0000122">
    <property type="term" value="P:negative regulation of transcription by RNA polymerase II"/>
    <property type="evidence" value="ECO:0007669"/>
    <property type="project" value="TreeGrafter"/>
</dbReference>
<dbReference type="GeneID" id="19210141"/>
<proteinExistence type="predicted"/>
<feature type="compositionally biased region" description="Gly residues" evidence="1">
    <location>
        <begin position="856"/>
        <end position="867"/>
    </location>
</feature>
<protein>
    <recommendedName>
        <fullName evidence="2">DUF3295 domain-containing protein</fullName>
    </recommendedName>
</protein>
<dbReference type="GO" id="GO:0005737">
    <property type="term" value="C:cytoplasm"/>
    <property type="evidence" value="ECO:0007669"/>
    <property type="project" value="TreeGrafter"/>
</dbReference>
<dbReference type="EMBL" id="JH711575">
    <property type="protein sequence ID" value="EIW84603.1"/>
    <property type="molecule type" value="Genomic_DNA"/>
</dbReference>
<feature type="compositionally biased region" description="Low complexity" evidence="1">
    <location>
        <begin position="828"/>
        <end position="855"/>
    </location>
</feature>
<dbReference type="OrthoDB" id="515401at2759"/>
<dbReference type="PANTHER" id="PTHR28014">
    <property type="entry name" value="NEGATIVE REGULATOR OF RAS-CAMP PATHWAY"/>
    <property type="match status" value="1"/>
</dbReference>
<feature type="compositionally biased region" description="Polar residues" evidence="1">
    <location>
        <begin position="63"/>
        <end position="101"/>
    </location>
</feature>
<evidence type="ECO:0000313" key="3">
    <source>
        <dbReference type="EMBL" id="EIW84603.1"/>
    </source>
</evidence>
<dbReference type="Pfam" id="PF11702">
    <property type="entry name" value="DUF3295"/>
    <property type="match status" value="1"/>
</dbReference>
<feature type="compositionally biased region" description="Basic and acidic residues" evidence="1">
    <location>
        <begin position="621"/>
        <end position="631"/>
    </location>
</feature>
<feature type="compositionally biased region" description="Polar residues" evidence="1">
    <location>
        <begin position="543"/>
        <end position="562"/>
    </location>
</feature>
<evidence type="ECO:0000313" key="4">
    <source>
        <dbReference type="Proteomes" id="UP000053558"/>
    </source>
</evidence>
<feature type="compositionally biased region" description="Basic and acidic residues" evidence="1">
    <location>
        <begin position="124"/>
        <end position="135"/>
    </location>
</feature>
<feature type="region of interest" description="Disordered" evidence="1">
    <location>
        <begin position="602"/>
        <end position="662"/>
    </location>
</feature>
<dbReference type="InterPro" id="IPR021711">
    <property type="entry name" value="DUF3295"/>
</dbReference>
<comment type="caution">
    <text evidence="3">The sequence shown here is derived from an EMBL/GenBank/DDBJ whole genome shotgun (WGS) entry which is preliminary data.</text>
</comment>